<dbReference type="GeneID" id="43961693"/>
<protein>
    <submittedName>
        <fullName evidence="2">NADH dehydrogenase subunit 6</fullName>
    </submittedName>
</protein>
<feature type="transmembrane region" description="Helical" evidence="1">
    <location>
        <begin position="129"/>
        <end position="151"/>
    </location>
</feature>
<sequence length="161" mass="18730">MKLILMKCIIMNSSMLIKLNNPLSISVALIMKTLMISILMNLMSQNSWLSMMFFLMMVGGLLIMFSYMTSIVSNEKFKFNINLTIILMMLLIPMESNLFLILTNENQEMLTSNSMMELMLMKMYNKKSLFMLIFMVIYLLITMIMVSKLIMKNLGPLRSKN</sequence>
<gene>
    <name evidence="2" type="primary">ND6</name>
</gene>
<dbReference type="RefSeq" id="YP_009726427.1">
    <property type="nucleotide sequence ID" value="NC_045858.1"/>
</dbReference>
<accession>A0A6C0NA13</accession>
<feature type="transmembrane region" description="Helical" evidence="1">
    <location>
        <begin position="48"/>
        <end position="67"/>
    </location>
</feature>
<keyword evidence="1" id="KW-0812">Transmembrane</keyword>
<dbReference type="AlphaFoldDB" id="A0A6C0NA13"/>
<dbReference type="EMBL" id="MG813489">
    <property type="protein sequence ID" value="QHW07518.1"/>
    <property type="molecule type" value="Genomic_DNA"/>
</dbReference>
<evidence type="ECO:0000313" key="2">
    <source>
        <dbReference type="EMBL" id="QHW07518.1"/>
    </source>
</evidence>
<name>A0A6C0NA13_9HEMI</name>
<keyword evidence="2" id="KW-0496">Mitochondrion</keyword>
<reference evidence="2" key="2">
    <citation type="journal article" date="2020" name="Int. J. Biol. Macromol.">
        <title>Comparative mitogenomes of six species in the subfamily Iassinae (Hemiptera: Cicadellidae) and phylogenetic analysis.</title>
        <authorList>
            <person name="Wang J."/>
            <person name="Wu Y."/>
            <person name="Dai R."/>
            <person name="Yang M."/>
        </authorList>
    </citation>
    <scope>NUCLEOTIDE SEQUENCE</scope>
</reference>
<feature type="transmembrane region" description="Helical" evidence="1">
    <location>
        <begin position="21"/>
        <end position="42"/>
    </location>
</feature>
<keyword evidence="1" id="KW-0472">Membrane</keyword>
<proteinExistence type="predicted"/>
<reference evidence="2" key="1">
    <citation type="submission" date="2018-01" db="EMBL/GenBank/DDBJ databases">
        <authorList>
            <person name="Dai R.H."/>
            <person name="Wang J.J."/>
        </authorList>
    </citation>
    <scope>NUCLEOTIDE SEQUENCE</scope>
</reference>
<geneLocation type="mitochondrion" evidence="2"/>
<organism evidence="2">
    <name type="scientific">Batracomorphus lateprocessus</name>
    <dbReference type="NCBI Taxonomy" id="1962545"/>
    <lineage>
        <taxon>Eukaryota</taxon>
        <taxon>Metazoa</taxon>
        <taxon>Ecdysozoa</taxon>
        <taxon>Arthropoda</taxon>
        <taxon>Hexapoda</taxon>
        <taxon>Insecta</taxon>
        <taxon>Pterygota</taxon>
        <taxon>Neoptera</taxon>
        <taxon>Paraneoptera</taxon>
        <taxon>Hemiptera</taxon>
        <taxon>Auchenorrhyncha</taxon>
        <taxon>Membracoidea</taxon>
        <taxon>Cicadellidae</taxon>
        <taxon>Iassinae</taxon>
        <taxon>Batracomorphus</taxon>
    </lineage>
</organism>
<keyword evidence="1" id="KW-1133">Transmembrane helix</keyword>
<feature type="transmembrane region" description="Helical" evidence="1">
    <location>
        <begin position="79"/>
        <end position="102"/>
    </location>
</feature>
<evidence type="ECO:0000256" key="1">
    <source>
        <dbReference type="SAM" id="Phobius"/>
    </source>
</evidence>
<dbReference type="CTD" id="4541"/>